<evidence type="ECO:0008006" key="4">
    <source>
        <dbReference type="Google" id="ProtNLM"/>
    </source>
</evidence>
<name>A0A438DCU2_VITVI</name>
<gene>
    <name evidence="2" type="ORF">CK203_105676</name>
</gene>
<sequence length="288" mass="32425">MPIDERFLLDAIESRWRVLLSYTYTPHHVLVTYRDEFDRQRSDQILTFTPYIDVVDLSLIGGCIMSTTWHYGRLGDHIVIAEPIEPHMDYHALYMTWYRRITRCFITPMDDFGPMQYQAIALFTHLLTMTSIISQGGHPLEDSDSDACHTGIVDIICMATNVMCIIQEDYRIPHVEHGGGRSPAQSIVARLPLVRDPPSAQSLTSSNPSSVQPLTSLDLPPLQPPVSSDPPSMQIDTYTQLDLPPAIPRGRWGLRRPRLLFPPPPLFPTPAPSQTDVLHVSHVVPATV</sequence>
<evidence type="ECO:0000313" key="3">
    <source>
        <dbReference type="Proteomes" id="UP000288805"/>
    </source>
</evidence>
<dbReference type="Proteomes" id="UP000288805">
    <property type="component" value="Unassembled WGS sequence"/>
</dbReference>
<accession>A0A438DCU2</accession>
<protein>
    <recommendedName>
        <fullName evidence="4">Serine/threonine-protein phosphatase 7 long form-like</fullName>
    </recommendedName>
</protein>
<dbReference type="EMBL" id="QGNW01001687">
    <property type="protein sequence ID" value="RVW33258.1"/>
    <property type="molecule type" value="Genomic_DNA"/>
</dbReference>
<feature type="region of interest" description="Disordered" evidence="1">
    <location>
        <begin position="197"/>
        <end position="231"/>
    </location>
</feature>
<evidence type="ECO:0000256" key="1">
    <source>
        <dbReference type="SAM" id="MobiDB-lite"/>
    </source>
</evidence>
<organism evidence="2 3">
    <name type="scientific">Vitis vinifera</name>
    <name type="common">Grape</name>
    <dbReference type="NCBI Taxonomy" id="29760"/>
    <lineage>
        <taxon>Eukaryota</taxon>
        <taxon>Viridiplantae</taxon>
        <taxon>Streptophyta</taxon>
        <taxon>Embryophyta</taxon>
        <taxon>Tracheophyta</taxon>
        <taxon>Spermatophyta</taxon>
        <taxon>Magnoliopsida</taxon>
        <taxon>eudicotyledons</taxon>
        <taxon>Gunneridae</taxon>
        <taxon>Pentapetalae</taxon>
        <taxon>rosids</taxon>
        <taxon>Vitales</taxon>
        <taxon>Vitaceae</taxon>
        <taxon>Viteae</taxon>
        <taxon>Vitis</taxon>
    </lineage>
</organism>
<dbReference type="AlphaFoldDB" id="A0A438DCU2"/>
<feature type="compositionally biased region" description="Polar residues" evidence="1">
    <location>
        <begin position="199"/>
        <end position="215"/>
    </location>
</feature>
<reference evidence="2 3" key="1">
    <citation type="journal article" date="2018" name="PLoS Genet.">
        <title>Population sequencing reveals clonal diversity and ancestral inbreeding in the grapevine cultivar Chardonnay.</title>
        <authorList>
            <person name="Roach M.J."/>
            <person name="Johnson D.L."/>
            <person name="Bohlmann J."/>
            <person name="van Vuuren H.J."/>
            <person name="Jones S.J."/>
            <person name="Pretorius I.S."/>
            <person name="Schmidt S.A."/>
            <person name="Borneman A.R."/>
        </authorList>
    </citation>
    <scope>NUCLEOTIDE SEQUENCE [LARGE SCALE GENOMIC DNA]</scope>
    <source>
        <strain evidence="3">cv. Chardonnay</strain>
        <tissue evidence="2">Leaf</tissue>
    </source>
</reference>
<comment type="caution">
    <text evidence="2">The sequence shown here is derived from an EMBL/GenBank/DDBJ whole genome shotgun (WGS) entry which is preliminary data.</text>
</comment>
<evidence type="ECO:0000313" key="2">
    <source>
        <dbReference type="EMBL" id="RVW33258.1"/>
    </source>
</evidence>
<proteinExistence type="predicted"/>